<dbReference type="SUPFAM" id="SSF63380">
    <property type="entry name" value="Riboflavin synthase domain-like"/>
    <property type="match status" value="1"/>
</dbReference>
<organism evidence="11 12">
    <name type="scientific">Salinispira pacifica</name>
    <dbReference type="NCBI Taxonomy" id="1307761"/>
    <lineage>
        <taxon>Bacteria</taxon>
        <taxon>Pseudomonadati</taxon>
        <taxon>Spirochaetota</taxon>
        <taxon>Spirochaetia</taxon>
        <taxon>Spirochaetales</taxon>
        <taxon>Spirochaetaceae</taxon>
        <taxon>Salinispira</taxon>
    </lineage>
</organism>
<feature type="domain" description="FAD-binding FR-type" evidence="10">
    <location>
        <begin position="215"/>
        <end position="313"/>
    </location>
</feature>
<feature type="transmembrane region" description="Helical" evidence="9">
    <location>
        <begin position="156"/>
        <end position="180"/>
    </location>
</feature>
<keyword evidence="9" id="KW-0472">Membrane</keyword>
<dbReference type="InterPro" id="IPR039261">
    <property type="entry name" value="FNR_nucleotide-bd"/>
</dbReference>
<dbReference type="InterPro" id="IPR017938">
    <property type="entry name" value="Riboflavin_synthase-like_b-brl"/>
</dbReference>
<dbReference type="PRINTS" id="PR00410">
    <property type="entry name" value="PHEHYDRXLASE"/>
</dbReference>
<dbReference type="InterPro" id="IPR050415">
    <property type="entry name" value="MRET"/>
</dbReference>
<dbReference type="OrthoDB" id="573132at2"/>
<gene>
    <name evidence="11" type="ORF">L21SP2_0502</name>
</gene>
<dbReference type="Proteomes" id="UP000018680">
    <property type="component" value="Chromosome"/>
</dbReference>
<dbReference type="Pfam" id="PF08022">
    <property type="entry name" value="FAD_binding_8"/>
    <property type="match status" value="1"/>
</dbReference>
<evidence type="ECO:0000256" key="7">
    <source>
        <dbReference type="ARBA" id="ARBA00023004"/>
    </source>
</evidence>
<evidence type="ECO:0000256" key="1">
    <source>
        <dbReference type="ARBA" id="ARBA00001974"/>
    </source>
</evidence>
<dbReference type="eggNOG" id="COG4097">
    <property type="taxonomic scope" value="Bacteria"/>
</dbReference>
<feature type="transmembrane region" description="Helical" evidence="9">
    <location>
        <begin position="186"/>
        <end position="205"/>
    </location>
</feature>
<keyword evidence="8" id="KW-0411">Iron-sulfur</keyword>
<dbReference type="PANTHER" id="PTHR47354:SF8">
    <property type="entry name" value="1,2-PHENYLACETYL-COA EPOXIDASE, SUBUNIT E"/>
    <property type="match status" value="1"/>
</dbReference>
<dbReference type="AlphaFoldDB" id="V5WEE1"/>
<keyword evidence="9" id="KW-0812">Transmembrane</keyword>
<evidence type="ECO:0000256" key="8">
    <source>
        <dbReference type="ARBA" id="ARBA00023014"/>
    </source>
</evidence>
<comment type="cofactor">
    <cofactor evidence="1">
        <name>FAD</name>
        <dbReference type="ChEBI" id="CHEBI:57692"/>
    </cofactor>
</comment>
<dbReference type="GO" id="GO:0051213">
    <property type="term" value="F:dioxygenase activity"/>
    <property type="evidence" value="ECO:0007669"/>
    <property type="project" value="UniProtKB-KW"/>
</dbReference>
<keyword evidence="7" id="KW-0408">Iron</keyword>
<evidence type="ECO:0000313" key="11">
    <source>
        <dbReference type="EMBL" id="AHC13934.1"/>
    </source>
</evidence>
<reference evidence="11 12" key="1">
    <citation type="journal article" date="2015" name="Stand. Genomic Sci.">
        <title>Complete genome sequence and description of Salinispira pacifica gen. nov., sp. nov., a novel spirochaete isolated form a hypersaline microbial mat.</title>
        <authorList>
            <person name="Ben Hania W."/>
            <person name="Joseph M."/>
            <person name="Schumann P."/>
            <person name="Bunk B."/>
            <person name="Fiebig A."/>
            <person name="Sproer C."/>
            <person name="Klenk H.P."/>
            <person name="Fardeau M.L."/>
            <person name="Spring S."/>
        </authorList>
    </citation>
    <scope>NUCLEOTIDE SEQUENCE [LARGE SCALE GENOMIC DNA]</scope>
    <source>
        <strain evidence="11 12">L21-RPul-D2</strain>
    </source>
</reference>
<dbReference type="RefSeq" id="WP_024266866.1">
    <property type="nucleotide sequence ID" value="NC_023035.1"/>
</dbReference>
<dbReference type="Pfam" id="PF00175">
    <property type="entry name" value="NAD_binding_1"/>
    <property type="match status" value="1"/>
</dbReference>
<dbReference type="InterPro" id="IPR017927">
    <property type="entry name" value="FAD-bd_FR_type"/>
</dbReference>
<dbReference type="InterPro" id="IPR001433">
    <property type="entry name" value="OxRdtase_FAD/NAD-bd"/>
</dbReference>
<keyword evidence="5" id="KW-0274">FAD</keyword>
<dbReference type="SUPFAM" id="SSF52343">
    <property type="entry name" value="Ferredoxin reductase-like, C-terminal NADP-linked domain"/>
    <property type="match status" value="1"/>
</dbReference>
<keyword evidence="12" id="KW-1185">Reference proteome</keyword>
<dbReference type="PANTHER" id="PTHR47354">
    <property type="entry name" value="NADH OXIDOREDUCTASE HCR"/>
    <property type="match status" value="1"/>
</dbReference>
<evidence type="ECO:0000256" key="6">
    <source>
        <dbReference type="ARBA" id="ARBA00023002"/>
    </source>
</evidence>
<evidence type="ECO:0000256" key="5">
    <source>
        <dbReference type="ARBA" id="ARBA00022827"/>
    </source>
</evidence>
<dbReference type="InterPro" id="IPR013112">
    <property type="entry name" value="FAD-bd_8"/>
</dbReference>
<dbReference type="KEGG" id="slr:L21SP2_0502"/>
<sequence>MREPRFSLMRVFLPLLGILSPLFPLYAYFRGNFYNVLEPFSLAMIFGITAYIYFLNVLIISTRKKFLDRYFGHDRVMQFHGYMATAAFVFAVIHRQLKIAVFPVVNLQTRLGNAAFIIFLTLIAVTVIIMVPGLIHRFAPFAKLRNFITRKLGLDYSILKFFHNFLVLAVLLLSFHVFLASSTQESWGRIILMALWSLTALVFWLDHKLFRPFRLKRMNSRVENINLLEGDIRELYIRPPQNFTFTPGQFVFVGFPGSKAGNDEHPYTISSAPGDSILRISAKNLGNFSNSLRFLQENDPALIDGPYGRFYPPRDRDEELIFIAGGIGITPLLSILRDMAESKPSREQKIVLFWAVRSPEDLCYREEIVEAGKKINSMNPGMFHFVPVVQTRGSQIPEAEEGFLTQEIIRNHCEARDMKIPHARVYFCGPPAMRRYLFPKLHQLGIQRKHIHFEMFSLG</sequence>
<keyword evidence="6" id="KW-0560">Oxidoreductase</keyword>
<keyword evidence="11" id="KW-0223">Dioxygenase</keyword>
<evidence type="ECO:0000256" key="4">
    <source>
        <dbReference type="ARBA" id="ARBA00022723"/>
    </source>
</evidence>
<dbReference type="PROSITE" id="PS51384">
    <property type="entry name" value="FAD_FR"/>
    <property type="match status" value="1"/>
</dbReference>
<keyword evidence="3" id="KW-0001">2Fe-2S</keyword>
<dbReference type="STRING" id="1307761.L21SP2_0502"/>
<dbReference type="Gene3D" id="2.40.30.10">
    <property type="entry name" value="Translation factors"/>
    <property type="match status" value="1"/>
</dbReference>
<keyword evidence="9" id="KW-1133">Transmembrane helix</keyword>
<feature type="transmembrane region" description="Helical" evidence="9">
    <location>
        <begin position="81"/>
        <end position="102"/>
    </location>
</feature>
<feature type="transmembrane region" description="Helical" evidence="9">
    <location>
        <begin position="12"/>
        <end position="29"/>
    </location>
</feature>
<proteinExistence type="predicted"/>
<protein>
    <submittedName>
        <fullName evidence="11">Benzoate 1,2-dioxygenase, ferredoxin reductase component</fullName>
    </submittedName>
</protein>
<keyword evidence="4" id="KW-0479">Metal-binding</keyword>
<accession>V5WEE1</accession>
<evidence type="ECO:0000256" key="2">
    <source>
        <dbReference type="ARBA" id="ARBA00022630"/>
    </source>
</evidence>
<dbReference type="Gene3D" id="3.40.50.80">
    <property type="entry name" value="Nucleotide-binding domain of ferredoxin-NADP reductase (FNR) module"/>
    <property type="match status" value="1"/>
</dbReference>
<feature type="transmembrane region" description="Helical" evidence="9">
    <location>
        <begin position="114"/>
        <end position="135"/>
    </location>
</feature>
<dbReference type="GO" id="GO:0051537">
    <property type="term" value="F:2 iron, 2 sulfur cluster binding"/>
    <property type="evidence" value="ECO:0007669"/>
    <property type="project" value="UniProtKB-KW"/>
</dbReference>
<dbReference type="GO" id="GO:0046872">
    <property type="term" value="F:metal ion binding"/>
    <property type="evidence" value="ECO:0007669"/>
    <property type="project" value="UniProtKB-KW"/>
</dbReference>
<feature type="transmembrane region" description="Helical" evidence="9">
    <location>
        <begin position="41"/>
        <end position="60"/>
    </location>
</feature>
<evidence type="ECO:0000256" key="9">
    <source>
        <dbReference type="SAM" id="Phobius"/>
    </source>
</evidence>
<evidence type="ECO:0000313" key="12">
    <source>
        <dbReference type="Proteomes" id="UP000018680"/>
    </source>
</evidence>
<name>V5WEE1_9SPIO</name>
<evidence type="ECO:0000256" key="3">
    <source>
        <dbReference type="ARBA" id="ARBA00022714"/>
    </source>
</evidence>
<dbReference type="EMBL" id="CP006939">
    <property type="protein sequence ID" value="AHC13934.1"/>
    <property type="molecule type" value="Genomic_DNA"/>
</dbReference>
<keyword evidence="2" id="KW-0285">Flavoprotein</keyword>
<dbReference type="HOGENOM" id="CLU_003827_19_2_12"/>
<evidence type="ECO:0000259" key="10">
    <source>
        <dbReference type="PROSITE" id="PS51384"/>
    </source>
</evidence>
<dbReference type="GO" id="GO:0050660">
    <property type="term" value="F:flavin adenine dinucleotide binding"/>
    <property type="evidence" value="ECO:0007669"/>
    <property type="project" value="TreeGrafter"/>
</dbReference>